<evidence type="ECO:0000256" key="2">
    <source>
        <dbReference type="ARBA" id="ARBA00006602"/>
    </source>
</evidence>
<evidence type="ECO:0000256" key="7">
    <source>
        <dbReference type="ARBA" id="ARBA00023225"/>
    </source>
</evidence>
<comment type="function">
    <text evidence="1">Needed for flagellar regrowth and assembly.</text>
</comment>
<keyword evidence="7" id="KW-1006">Bacterial flagellum protein export</keyword>
<evidence type="ECO:0000256" key="6">
    <source>
        <dbReference type="ARBA" id="ARBA00022927"/>
    </source>
</evidence>
<feature type="region of interest" description="Disordered" evidence="9">
    <location>
        <begin position="318"/>
        <end position="653"/>
    </location>
</feature>
<dbReference type="InterPro" id="IPR051472">
    <property type="entry name" value="T3SS_Stator/FliH"/>
</dbReference>
<feature type="compositionally biased region" description="Basic and acidic residues" evidence="9">
    <location>
        <begin position="414"/>
        <end position="425"/>
    </location>
</feature>
<feature type="compositionally biased region" description="Low complexity" evidence="9">
    <location>
        <begin position="479"/>
        <end position="526"/>
    </location>
</feature>
<dbReference type="GO" id="GO:0005829">
    <property type="term" value="C:cytosol"/>
    <property type="evidence" value="ECO:0007669"/>
    <property type="project" value="TreeGrafter"/>
</dbReference>
<dbReference type="InterPro" id="IPR018035">
    <property type="entry name" value="Flagellar_FliH/T3SS_HrpE"/>
</dbReference>
<proteinExistence type="inferred from homology"/>
<evidence type="ECO:0000256" key="8">
    <source>
        <dbReference type="SAM" id="Coils"/>
    </source>
</evidence>
<name>A0A212LB49_9BACT</name>
<gene>
    <name evidence="11" type="ORF">KL86DES1_22113</name>
</gene>
<keyword evidence="8" id="KW-0175">Coiled coil</keyword>
<dbReference type="RefSeq" id="WP_179981296.1">
    <property type="nucleotide sequence ID" value="NZ_LT608333.1"/>
</dbReference>
<evidence type="ECO:0000256" key="5">
    <source>
        <dbReference type="ARBA" id="ARBA00022795"/>
    </source>
</evidence>
<evidence type="ECO:0000313" key="11">
    <source>
        <dbReference type="EMBL" id="SCM74720.1"/>
    </source>
</evidence>
<sequence>MASDQLRKKWGTVFMGEREATVEQLDAMQEPLRRERMQHQQQEDYFDRVRAKAEERAREILGAAYAERQKVLEEARVEAHELNKLLTHESAAIKAQAQEERNQAQAELAQAQALRQEAQDLHENGRTDGFQAGMDQAGQELKEFRAEIGQALGVVLHALDRQRHAICESWREQLAQLTQEAVTAGTGWVLEKEHKKILQSLIFEALNLLEDRATVTLRVHPDDEDTVSDMFMAARERVPELQQWIVNGDPSVGRGGLLAESVSGSVDCRRELYTELVNGVLSCLTLGPGQDDQRQGEAVSQLVRQEAERIAAIAPEPEQASAHGEHVDGHAGQPDATGYDEQPASAAHADPLDVELPPDVPVDAPASMPGDMPASMPGSMPADGQDAVPNALAETVAGDPAGGTAAAPQGQDNPHQDNSRQDNPHQDLPATDEPALPEDHQGPIPDSQALSVEEPEWSAAQADASAPAERRPSEEMHTQSAAGASQQAGSESPGQGSGTATAAPAGQQGEDYAPAAPAQATEPAPAHGSAPVQSPAGGEYAGQKHAGQEHAGQEHVGQEHAGQEKTAAAKVRPSGQAENPTLAELEDELFPLEVEADEESGLVEHLSPRAFATSDDSGLSGPVGTAGPAGKDGHDDHDVFSQGGFLPGADKGR</sequence>
<evidence type="ECO:0000256" key="3">
    <source>
        <dbReference type="ARBA" id="ARBA00016507"/>
    </source>
</evidence>
<feature type="coiled-coil region" evidence="8">
    <location>
        <begin position="94"/>
        <end position="124"/>
    </location>
</feature>
<feature type="compositionally biased region" description="Low complexity" evidence="9">
    <location>
        <begin position="354"/>
        <end position="366"/>
    </location>
</feature>
<feature type="domain" description="Flagellar assembly protein FliH/Type III secretion system HrpE" evidence="10">
    <location>
        <begin position="152"/>
        <end position="269"/>
    </location>
</feature>
<evidence type="ECO:0000259" key="10">
    <source>
        <dbReference type="Pfam" id="PF02108"/>
    </source>
</evidence>
<protein>
    <recommendedName>
        <fullName evidence="3">Flagellar assembly protein FliH</fullName>
    </recommendedName>
</protein>
<evidence type="ECO:0000256" key="1">
    <source>
        <dbReference type="ARBA" id="ARBA00003041"/>
    </source>
</evidence>
<dbReference type="GO" id="GO:0044781">
    <property type="term" value="P:bacterial-type flagellum organization"/>
    <property type="evidence" value="ECO:0007669"/>
    <property type="project" value="UniProtKB-KW"/>
</dbReference>
<feature type="compositionally biased region" description="Basic and acidic residues" evidence="9">
    <location>
        <begin position="468"/>
        <end position="477"/>
    </location>
</feature>
<comment type="similarity">
    <text evidence="2">Belongs to the FliH family.</text>
</comment>
<feature type="compositionally biased region" description="Acidic residues" evidence="9">
    <location>
        <begin position="584"/>
        <end position="601"/>
    </location>
</feature>
<reference evidence="11" key="1">
    <citation type="submission" date="2016-08" db="EMBL/GenBank/DDBJ databases">
        <authorList>
            <person name="Seilhamer J.J."/>
        </authorList>
    </citation>
    <scope>NUCLEOTIDE SEQUENCE</scope>
    <source>
        <strain evidence="11">86-1</strain>
    </source>
</reference>
<dbReference type="Pfam" id="PF02108">
    <property type="entry name" value="FliH"/>
    <property type="match status" value="1"/>
</dbReference>
<keyword evidence="5" id="KW-1005">Bacterial flagellum biogenesis</keyword>
<keyword evidence="4" id="KW-0813">Transport</keyword>
<dbReference type="AlphaFoldDB" id="A0A212LB49"/>
<accession>A0A212LB49</accession>
<evidence type="ECO:0000256" key="4">
    <source>
        <dbReference type="ARBA" id="ARBA00022448"/>
    </source>
</evidence>
<dbReference type="GO" id="GO:0015031">
    <property type="term" value="P:protein transport"/>
    <property type="evidence" value="ECO:0007669"/>
    <property type="project" value="UniProtKB-KW"/>
</dbReference>
<dbReference type="PANTHER" id="PTHR34982:SF1">
    <property type="entry name" value="FLAGELLAR ASSEMBLY PROTEIN FLIH"/>
    <property type="match status" value="1"/>
</dbReference>
<keyword evidence="6" id="KW-0653">Protein transport</keyword>
<dbReference type="PANTHER" id="PTHR34982">
    <property type="entry name" value="YOP PROTEINS TRANSLOCATION PROTEIN L"/>
    <property type="match status" value="1"/>
</dbReference>
<feature type="compositionally biased region" description="Basic and acidic residues" evidence="9">
    <location>
        <begin position="546"/>
        <end position="563"/>
    </location>
</feature>
<dbReference type="EMBL" id="FMJC01000002">
    <property type="protein sequence ID" value="SCM74720.1"/>
    <property type="molecule type" value="Genomic_DNA"/>
</dbReference>
<feature type="compositionally biased region" description="Low complexity" evidence="9">
    <location>
        <begin position="397"/>
        <end position="412"/>
    </location>
</feature>
<dbReference type="SUPFAM" id="SSF160527">
    <property type="entry name" value="V-type ATPase subunit E-like"/>
    <property type="match status" value="1"/>
</dbReference>
<organism evidence="11">
    <name type="scientific">uncultured Desulfovibrio sp</name>
    <dbReference type="NCBI Taxonomy" id="167968"/>
    <lineage>
        <taxon>Bacteria</taxon>
        <taxon>Pseudomonadati</taxon>
        <taxon>Thermodesulfobacteriota</taxon>
        <taxon>Desulfovibrionia</taxon>
        <taxon>Desulfovibrionales</taxon>
        <taxon>Desulfovibrionaceae</taxon>
        <taxon>Desulfovibrio</taxon>
        <taxon>environmental samples</taxon>
    </lineage>
</organism>
<evidence type="ECO:0000256" key="9">
    <source>
        <dbReference type="SAM" id="MobiDB-lite"/>
    </source>
</evidence>